<accession>A0A218ZIQ1</accession>
<dbReference type="InterPro" id="IPR011009">
    <property type="entry name" value="Kinase-like_dom_sf"/>
</dbReference>
<comment type="similarity">
    <text evidence="2">Belongs to the PI3/PI4-kinase family. ATM subfamily.</text>
</comment>
<dbReference type="InterPro" id="IPR014009">
    <property type="entry name" value="PIK_FAT"/>
</dbReference>
<proteinExistence type="inferred from homology"/>
<reference evidence="24 25" key="1">
    <citation type="submission" date="2017-04" db="EMBL/GenBank/DDBJ databases">
        <title>Draft genome sequence of Marssonina coronaria NL1: causal agent of apple blotch.</title>
        <authorList>
            <person name="Cheng Q."/>
        </authorList>
    </citation>
    <scope>NUCLEOTIDE SEQUENCE [LARGE SCALE GENOMIC DNA]</scope>
    <source>
        <strain evidence="24 25">NL1</strain>
    </source>
</reference>
<keyword evidence="6" id="KW-0723">Serine/threonine-protein kinase</keyword>
<dbReference type="PANTHER" id="PTHR11139:SF125">
    <property type="entry name" value="SERINE_THREONINE-PROTEIN KINASE MEC1"/>
    <property type="match status" value="1"/>
</dbReference>
<dbReference type="InterPro" id="IPR057564">
    <property type="entry name" value="HEAT_ATR"/>
</dbReference>
<evidence type="ECO:0000256" key="11">
    <source>
        <dbReference type="ARBA" id="ARBA00022840"/>
    </source>
</evidence>
<dbReference type="PROSITE" id="PS51190">
    <property type="entry name" value="FATC"/>
    <property type="match status" value="1"/>
</dbReference>
<dbReference type="STRING" id="503106.A0A218ZIQ1"/>
<dbReference type="Gene3D" id="3.30.1010.10">
    <property type="entry name" value="Phosphatidylinositol 3-kinase Catalytic Subunit, Chain A, domain 4"/>
    <property type="match status" value="1"/>
</dbReference>
<dbReference type="InterPro" id="IPR050517">
    <property type="entry name" value="DDR_Repair_Kinase"/>
</dbReference>
<dbReference type="SUPFAM" id="SSF56112">
    <property type="entry name" value="Protein kinase-like (PK-like)"/>
    <property type="match status" value="1"/>
</dbReference>
<keyword evidence="10 24" id="KW-0418">Kinase</keyword>
<keyword evidence="15" id="KW-0469">Meiosis</keyword>
<evidence type="ECO:0000313" key="24">
    <source>
        <dbReference type="EMBL" id="OWP07483.1"/>
    </source>
</evidence>
<dbReference type="PANTHER" id="PTHR11139">
    <property type="entry name" value="ATAXIA TELANGIECTASIA MUTATED ATM -RELATED"/>
    <property type="match status" value="1"/>
</dbReference>
<evidence type="ECO:0000256" key="1">
    <source>
        <dbReference type="ARBA" id="ARBA00004123"/>
    </source>
</evidence>
<comment type="function">
    <text evidence="16">Serine/threonine protein kinase which activates checkpoint signaling upon genotoxic stresses such as ionizing radiation (IR), ultraviolet light (UV), or DNA replication stalling, thereby acting as a DNA damage sensor. Recognizes the substrate consensus sequence [ST]-Q. Phosphorylates histone H2A to form H2AS128ph (gamma-H2A) at sites of DNA damage, involved in the regulation of DNA damage response mechanism. Required for the control of telomere length and genome stability.</text>
</comment>
<evidence type="ECO:0000256" key="6">
    <source>
        <dbReference type="ARBA" id="ARBA00022527"/>
    </source>
</evidence>
<dbReference type="OrthoDB" id="381190at2759"/>
<evidence type="ECO:0000259" key="21">
    <source>
        <dbReference type="PROSITE" id="PS50290"/>
    </source>
</evidence>
<keyword evidence="14" id="KW-0539">Nucleus</keyword>
<evidence type="ECO:0000256" key="13">
    <source>
        <dbReference type="ARBA" id="ARBA00023204"/>
    </source>
</evidence>
<comment type="subcellular location">
    <subcellularLocation>
        <location evidence="1">Nucleus</location>
    </subcellularLocation>
</comment>
<dbReference type="InterPro" id="IPR056802">
    <property type="entry name" value="ATR-like_M-HEAT"/>
</dbReference>
<dbReference type="GO" id="GO:0005524">
    <property type="term" value="F:ATP binding"/>
    <property type="evidence" value="ECO:0007669"/>
    <property type="project" value="UniProtKB-KW"/>
</dbReference>
<feature type="domain" description="PI3K/PI4K catalytic" evidence="21">
    <location>
        <begin position="2010"/>
        <end position="2318"/>
    </location>
</feature>
<evidence type="ECO:0000256" key="4">
    <source>
        <dbReference type="ARBA" id="ARBA00012513"/>
    </source>
</evidence>
<sequence length="2347" mass="263311">MAPISRNTDSRPHSHANGDNGIAGLNPPPSTMAAQLINNLSTAGNAPSRHADAGGLQSLMNEVANVETRAAQQLEAEPGFIEDLDVKLERKHKLIYVFARALLERVASDDPFKVLAQLVKQTHEALDLFLATLREIPEVLDYTLSDDERFPGRGSEPLWKWLFPRLLALLGRRGCENLTKKIHSIFCASYDGLAQSPKLWHLSSSIFRYLKDCVQITLSHLEMRGIIPQYQDLNLVIAFDSQGSVTTDGSSELLRSCSYIVRYAGEGLASVSSILLLLVEISKAATASYDATSAFRDYLAWLLDSFLRVLEIAGAALRQACGLLSPEEIADGIAFDFDSLDILEEFRSLGLQEPHLETNPVDRSGHRVDDGPPSKRRKMNENVVLFGEIAEDISELLGAQRTADLTGLSQVAVHCFEALGEPDRCKAIELLGRLPCAISATLTLTRENNKTTDAKCLICDGVGLLTPVDAHHNAEVSQEISNEVILTMTKLVQSPAFIDSRRPRILAMFALGRIATHFDSQDLINLDISSLSQWCFLSLKSSMRELRLAAGRTIPAFLRGISTPESLTRKNRTSVMGFLRALIEQEENTTLQETAVLAWGQIARIVKDDELNIVLLSLVRYLGHSNPIISGAAFSEILRIAKKADLTVEKLLGSFWSSIATAAVTELLIRPQITQLLADLLGISVAQFLVLTQSYTLPFLVLNGKVDVIKRISEARNDADNFSVCMDPSNLPPILALLLVQNVPDLDSFVMGLLRRVSNEEFKDLDLGSMTRIEPMHQALYLLKAAGQADESKKSRIRCALQILATRGSENSSRKSITTGTFLKQHLLGIVARIVDVVGDPRDEQMITEKERSVKAIEELLCACLQVALEHRELQASAFSAWDSMLRNLGDEDVETMLESTFAIIIQHWQRFDDMTQKRAEETLQYLLHARGRLIRNMIVSLPSLSAFPQLAIVERKISKLRTPTDVGNGFQIFRRRLAHEDPGVVAQSLVELKAYLRLNQSFLQASAVSDQPNIVVGQLVRSILDTCVKYNEWQNDIAALSAECLGLIGCLDPNRVESVRGLREMVVVSNFHDQAESTEFVLYILQEVIVPAFLSAKDPSLQGFFSYVMQELLERCNFKNIVGNVLEKGDTNSVEPLYRRWVTLPVGVQDTLAPFLNSKYCLAPMEMPKYEYPIFRPETMPSHKLYNAWLRSFTLDLLQKPFHMCTDLIFPPLCRAIRIKDVSVASFILPYLVLHVIIDGTDTYREEIGAELLSILEYECPAESQIRREDMKSCIETVFRILDYLARWMQEKQIKSSSRGQIAPDAERDIFLVKSVVEIIPPELISRRAIQCESYSRALFYWEQYMRDSRSRGTDPDRTLHLQRLQDIYTQIDEPDGIEGISAHLHVLDIDQQIICHRKAGRWTAAQSWYEIQLAENPEDINIQLNLLTCLKESGQHDVLLNYVEGMHKTSQTVSQLLPFATEASWTTGRWAALAKYTSLAPPGITEDFNVNLGRALLALQKQDINVFRSGVNSLRERIGRSLSSATTSSIGTCHDSMLKLHVLNELELIAGTDKDAGTEPANILESLSGRLEVIGAFLSDKQYLLGIRRAAMQLSSLEFTKHDIASAWLTSARLARKGNAIHQSFNAVLHASQLGDQSAMIEHARLLWKEGHHRKAIQSLQGAIADNAFVSHNKKFQATSFTGPDREKPDQQNLLTARAHLLNAKWLDSAGQTQSLTLRTQYQLAAKTHVAWEKGHYYLGRHYNKLLESEKTLPPDRQNETLLTGETAKLVIENYLRALTYGTKYLYQTLPRILTLWLDLGTQVQQPIDPKYGSGKEFVTRITNLRRSHLDQIHARFNKYINRLPAYMYYTALPQIVARIAHPNLEVYKYVQNMIFKVVSTYPQQALWCLLAVCTSNQTDRRMRGGTILQGLRVLKKSEISVDMKTLIRNGEKVTEQLLLACNAGDFQGNRTSIASLSKDLGFITKHCIPSQLAVPVESVLTATLPTLTDNIRGHRAFSRDIVTLDSFSDEVLVLSSLQKPRKLTARGSDGKNYGLMCKPKDDLRKDQRLMEFNSMINRSLKRDAESSRRQLYIKTYAVTPLNEECGLIEWVDGLKTLRDILLGLYKSIGISPNYNEIAIFCEEATKSEDKLPFFTEKVLGNFPPIFHRWFVAQFPEPSAWLAARLRYTRSCAVMSMVGTILGLGDRHGENILFEEGNGGTFHVDFNCLFDKGLTFVKPERVPFRLTHNMIDAMGMYGYEGPFRKSSELTLKLLRQHEETLMTILEAFVHDPTLDLLTTNAKKKKKDGVPQTAQGVLDSIQRKVQGLLPGESVPLGVEGQVDELIKLATNQSHLAGMYIGWCSFF</sequence>
<dbReference type="FunFam" id="3.30.1010.10:FF:000017">
    <property type="entry name" value="Inositol kinase kinase (UvsB)"/>
    <property type="match status" value="1"/>
</dbReference>
<evidence type="ECO:0000256" key="17">
    <source>
        <dbReference type="ARBA" id="ARBA00029679"/>
    </source>
</evidence>
<dbReference type="InterPro" id="IPR003152">
    <property type="entry name" value="FATC_dom"/>
</dbReference>
<dbReference type="Pfam" id="PF25385">
    <property type="entry name" value="HEAT_MEC1_N"/>
    <property type="match status" value="1"/>
</dbReference>
<dbReference type="FunCoup" id="A0A218ZIQ1">
    <property type="interactions" value="1116"/>
</dbReference>
<feature type="domain" description="FATC" evidence="23">
    <location>
        <begin position="2315"/>
        <end position="2347"/>
    </location>
</feature>
<evidence type="ECO:0000313" key="25">
    <source>
        <dbReference type="Proteomes" id="UP000242519"/>
    </source>
</evidence>
<keyword evidence="9" id="KW-0227">DNA damage</keyword>
<dbReference type="Pfam" id="PF25030">
    <property type="entry name" value="M-HEAT_ATR"/>
    <property type="match status" value="1"/>
</dbReference>
<dbReference type="Pfam" id="PF02259">
    <property type="entry name" value="FAT"/>
    <property type="match status" value="1"/>
</dbReference>
<dbReference type="SUPFAM" id="SSF48371">
    <property type="entry name" value="ARM repeat"/>
    <property type="match status" value="1"/>
</dbReference>
<dbReference type="Pfam" id="PF08064">
    <property type="entry name" value="UME"/>
    <property type="match status" value="1"/>
</dbReference>
<dbReference type="InterPro" id="IPR016024">
    <property type="entry name" value="ARM-type_fold"/>
</dbReference>
<dbReference type="EC" id="2.7.11.1" evidence="4"/>
<dbReference type="Pfam" id="PF00454">
    <property type="entry name" value="PI3_PI4_kinase"/>
    <property type="match status" value="1"/>
</dbReference>
<evidence type="ECO:0000256" key="5">
    <source>
        <dbReference type="ARBA" id="ARBA00021345"/>
    </source>
</evidence>
<dbReference type="FunFam" id="1.10.1070.11:FF:000031">
    <property type="entry name" value="Phosphatidyl inositol 3-kinase"/>
    <property type="match status" value="1"/>
</dbReference>
<dbReference type="SMART" id="SM01343">
    <property type="entry name" value="FATC"/>
    <property type="match status" value="1"/>
</dbReference>
<dbReference type="Pfam" id="PF23593">
    <property type="entry name" value="HEAT_ATR"/>
    <property type="match status" value="1"/>
</dbReference>
<dbReference type="SMART" id="SM00802">
    <property type="entry name" value="UME"/>
    <property type="match status" value="1"/>
</dbReference>
<dbReference type="InterPro" id="IPR003151">
    <property type="entry name" value="PIK-rel_kinase_FAT"/>
</dbReference>
<comment type="caution">
    <text evidence="24">The sequence shown here is derived from an EMBL/GenBank/DDBJ whole genome shotgun (WGS) entry which is preliminary data.</text>
</comment>
<keyword evidence="25" id="KW-1185">Reference proteome</keyword>
<dbReference type="Proteomes" id="UP000242519">
    <property type="component" value="Unassembled WGS sequence"/>
</dbReference>
<gene>
    <name evidence="24" type="ORF">B2J93_5012</name>
</gene>
<protein>
    <recommendedName>
        <fullName evidence="5">Serine/threonine-protein kinase MEC1</fullName>
        <ecNumber evidence="4">2.7.11.1</ecNumber>
    </recommendedName>
    <alternativeName>
        <fullName evidence="19">ATR homolog</fullName>
    </alternativeName>
    <alternativeName>
        <fullName evidence="18">DNA-damage checkpoint kinase MEC1</fullName>
    </alternativeName>
    <alternativeName>
        <fullName evidence="17">Mitosis entry checkpoint protein 1</fullName>
    </alternativeName>
</protein>
<evidence type="ECO:0000256" key="14">
    <source>
        <dbReference type="ARBA" id="ARBA00023242"/>
    </source>
</evidence>
<evidence type="ECO:0000256" key="18">
    <source>
        <dbReference type="ARBA" id="ARBA00030459"/>
    </source>
</evidence>
<dbReference type="InterPro" id="IPR012993">
    <property type="entry name" value="UME"/>
</dbReference>
<evidence type="ECO:0000256" key="2">
    <source>
        <dbReference type="ARBA" id="ARBA00010769"/>
    </source>
</evidence>
<evidence type="ECO:0000256" key="8">
    <source>
        <dbReference type="ARBA" id="ARBA00022741"/>
    </source>
</evidence>
<dbReference type="GO" id="GO:0000723">
    <property type="term" value="P:telomere maintenance"/>
    <property type="evidence" value="ECO:0007669"/>
    <property type="project" value="TreeGrafter"/>
</dbReference>
<name>A0A218ZIQ1_9HELO</name>
<comment type="subunit">
    <text evidence="3">Associates with DNA double-strand breaks.</text>
</comment>
<evidence type="ECO:0000256" key="19">
    <source>
        <dbReference type="ARBA" id="ARBA00033001"/>
    </source>
</evidence>
<evidence type="ECO:0000256" key="12">
    <source>
        <dbReference type="ARBA" id="ARBA00022853"/>
    </source>
</evidence>
<feature type="region of interest" description="Disordered" evidence="20">
    <location>
        <begin position="1"/>
        <end position="30"/>
    </location>
</feature>
<dbReference type="InterPro" id="IPR000403">
    <property type="entry name" value="PI3/4_kinase_cat_dom"/>
</dbReference>
<dbReference type="GO" id="GO:0005694">
    <property type="term" value="C:chromosome"/>
    <property type="evidence" value="ECO:0007669"/>
    <property type="project" value="TreeGrafter"/>
</dbReference>
<evidence type="ECO:0000256" key="7">
    <source>
        <dbReference type="ARBA" id="ARBA00022679"/>
    </source>
</evidence>
<dbReference type="InterPro" id="IPR058681">
    <property type="entry name" value="HEAT_MEC1_N"/>
</dbReference>
<keyword evidence="7" id="KW-0808">Transferase</keyword>
<dbReference type="PROSITE" id="PS50290">
    <property type="entry name" value="PI3_4_KINASE_3"/>
    <property type="match status" value="1"/>
</dbReference>
<dbReference type="EMBL" id="MZNU01000004">
    <property type="protein sequence ID" value="OWP07483.1"/>
    <property type="molecule type" value="Genomic_DNA"/>
</dbReference>
<feature type="domain" description="FAT" evidence="22">
    <location>
        <begin position="1325"/>
        <end position="1898"/>
    </location>
</feature>
<evidence type="ECO:0000256" key="10">
    <source>
        <dbReference type="ARBA" id="ARBA00022777"/>
    </source>
</evidence>
<dbReference type="Gene3D" id="1.10.1070.11">
    <property type="entry name" value="Phosphatidylinositol 3-/4-kinase, catalytic domain"/>
    <property type="match status" value="1"/>
</dbReference>
<keyword evidence="11" id="KW-0067">ATP-binding</keyword>
<dbReference type="GO" id="GO:0000077">
    <property type="term" value="P:DNA damage checkpoint signaling"/>
    <property type="evidence" value="ECO:0007669"/>
    <property type="project" value="TreeGrafter"/>
</dbReference>
<dbReference type="CDD" id="cd00892">
    <property type="entry name" value="PIKKc_ATR"/>
    <property type="match status" value="1"/>
</dbReference>
<evidence type="ECO:0000259" key="22">
    <source>
        <dbReference type="PROSITE" id="PS51189"/>
    </source>
</evidence>
<evidence type="ECO:0000256" key="15">
    <source>
        <dbReference type="ARBA" id="ARBA00023254"/>
    </source>
</evidence>
<dbReference type="PROSITE" id="PS51189">
    <property type="entry name" value="FAT"/>
    <property type="match status" value="1"/>
</dbReference>
<dbReference type="InParanoid" id="A0A218ZIQ1"/>
<evidence type="ECO:0000256" key="16">
    <source>
        <dbReference type="ARBA" id="ARBA00025079"/>
    </source>
</evidence>
<dbReference type="SMART" id="SM00146">
    <property type="entry name" value="PI3Kc"/>
    <property type="match status" value="1"/>
</dbReference>
<keyword evidence="13" id="KW-0234">DNA repair</keyword>
<evidence type="ECO:0000256" key="20">
    <source>
        <dbReference type="SAM" id="MobiDB-lite"/>
    </source>
</evidence>
<dbReference type="GO" id="GO:0006281">
    <property type="term" value="P:DNA repair"/>
    <property type="evidence" value="ECO:0007669"/>
    <property type="project" value="UniProtKB-KW"/>
</dbReference>
<evidence type="ECO:0000256" key="3">
    <source>
        <dbReference type="ARBA" id="ARBA00011370"/>
    </source>
</evidence>
<dbReference type="Pfam" id="PF02260">
    <property type="entry name" value="FATC"/>
    <property type="match status" value="1"/>
</dbReference>
<keyword evidence="12" id="KW-0156">Chromatin regulator</keyword>
<organism evidence="24 25">
    <name type="scientific">Diplocarpon coronariae</name>
    <dbReference type="NCBI Taxonomy" id="2795749"/>
    <lineage>
        <taxon>Eukaryota</taxon>
        <taxon>Fungi</taxon>
        <taxon>Dikarya</taxon>
        <taxon>Ascomycota</taxon>
        <taxon>Pezizomycotina</taxon>
        <taxon>Leotiomycetes</taxon>
        <taxon>Helotiales</taxon>
        <taxon>Drepanopezizaceae</taxon>
        <taxon>Diplocarpon</taxon>
    </lineage>
</organism>
<dbReference type="GO" id="GO:0005634">
    <property type="term" value="C:nucleus"/>
    <property type="evidence" value="ECO:0007669"/>
    <property type="project" value="UniProtKB-SubCell"/>
</dbReference>
<evidence type="ECO:0000259" key="23">
    <source>
        <dbReference type="PROSITE" id="PS51190"/>
    </source>
</evidence>
<dbReference type="InterPro" id="IPR036940">
    <property type="entry name" value="PI3/4_kinase_cat_sf"/>
</dbReference>
<keyword evidence="8" id="KW-0547">Nucleotide-binding</keyword>
<dbReference type="GO" id="GO:0004674">
    <property type="term" value="F:protein serine/threonine kinase activity"/>
    <property type="evidence" value="ECO:0007669"/>
    <property type="project" value="UniProtKB-KW"/>
</dbReference>
<evidence type="ECO:0000256" key="9">
    <source>
        <dbReference type="ARBA" id="ARBA00022763"/>
    </source>
</evidence>